<keyword evidence="2" id="KW-1185">Reference proteome</keyword>
<organism evidence="1 2">
    <name type="scientific">Humisphaera borealis</name>
    <dbReference type="NCBI Taxonomy" id="2807512"/>
    <lineage>
        <taxon>Bacteria</taxon>
        <taxon>Pseudomonadati</taxon>
        <taxon>Planctomycetota</taxon>
        <taxon>Phycisphaerae</taxon>
        <taxon>Tepidisphaerales</taxon>
        <taxon>Tepidisphaeraceae</taxon>
        <taxon>Humisphaera</taxon>
    </lineage>
</organism>
<dbReference type="EMBL" id="CP063458">
    <property type="protein sequence ID" value="QOV90624.1"/>
    <property type="molecule type" value="Genomic_DNA"/>
</dbReference>
<gene>
    <name evidence="1" type="ORF">IPV69_04480</name>
</gene>
<protein>
    <submittedName>
        <fullName evidence="1">Uncharacterized protein</fullName>
    </submittedName>
</protein>
<dbReference type="KEGG" id="hbs:IPV69_04480"/>
<reference evidence="1 2" key="1">
    <citation type="submission" date="2020-10" db="EMBL/GenBank/DDBJ databases">
        <title>Wide distribution of Phycisphaera-like planctomycetes from WD2101 soil group in peatlands and genome analysis of the first cultivated representative.</title>
        <authorList>
            <person name="Dedysh S.N."/>
            <person name="Beletsky A.V."/>
            <person name="Ivanova A."/>
            <person name="Kulichevskaya I.S."/>
            <person name="Suzina N.E."/>
            <person name="Philippov D.A."/>
            <person name="Rakitin A.L."/>
            <person name="Mardanov A.V."/>
            <person name="Ravin N.V."/>
        </authorList>
    </citation>
    <scope>NUCLEOTIDE SEQUENCE [LARGE SCALE GENOMIC DNA]</scope>
    <source>
        <strain evidence="1 2">M1803</strain>
    </source>
</reference>
<evidence type="ECO:0000313" key="2">
    <source>
        <dbReference type="Proteomes" id="UP000593765"/>
    </source>
</evidence>
<proteinExistence type="predicted"/>
<dbReference type="AlphaFoldDB" id="A0A7M2WZ32"/>
<sequence length="160" mass="17949">MCFTRLQVGARLARERAFDRYVALIQHETDWTPEEEAEMQAVAANLGKALPEMTAERKVIAKVRDLQQRVAAGDALGDRRAAAHHAVQDFDKETEAPIEQRRADRFRLYLAESRLSGIWSQACHARNDLAKLMRQHPHLLGDVSVLVTGTVRAPRAVLSA</sequence>
<dbReference type="Proteomes" id="UP000593765">
    <property type="component" value="Chromosome"/>
</dbReference>
<name>A0A7M2WZ32_9BACT</name>
<dbReference type="RefSeq" id="WP_206293720.1">
    <property type="nucleotide sequence ID" value="NZ_CP063458.1"/>
</dbReference>
<evidence type="ECO:0000313" key="1">
    <source>
        <dbReference type="EMBL" id="QOV90624.1"/>
    </source>
</evidence>
<accession>A0A7M2WZ32</accession>